<evidence type="ECO:0000313" key="3">
    <source>
        <dbReference type="Proteomes" id="UP000075243"/>
    </source>
</evidence>
<feature type="compositionally biased region" description="Acidic residues" evidence="1">
    <location>
        <begin position="98"/>
        <end position="125"/>
    </location>
</feature>
<accession>A0A151TB54</accession>
<proteinExistence type="predicted"/>
<sequence>MRDEGRSAEGTRLLIVIDPTVHARAVEYVLAVRHAPDFLLRPELVKAHGARRRRGGVGEVGEGRDGEEVPDEERGERGGARRGGRGRGLGPGGVGVEEVGEAEQAEEGEDEGAEAGEEGERVEEEVWDQHFRVPYGETHRRRVGVFLHALLLFQWMR</sequence>
<dbReference type="OMA" id="RYEGCSA"/>
<dbReference type="EMBL" id="CM003609">
    <property type="protein sequence ID" value="KYP64234.1"/>
    <property type="molecule type" value="Genomic_DNA"/>
</dbReference>
<feature type="compositionally biased region" description="Gly residues" evidence="1">
    <location>
        <begin position="86"/>
        <end position="95"/>
    </location>
</feature>
<protein>
    <submittedName>
        <fullName evidence="2">Uncharacterized protein</fullName>
    </submittedName>
</protein>
<evidence type="ECO:0000256" key="1">
    <source>
        <dbReference type="SAM" id="MobiDB-lite"/>
    </source>
</evidence>
<dbReference type="Gramene" id="C.cajan_18291.t">
    <property type="protein sequence ID" value="C.cajan_18291.t.cds1"/>
    <property type="gene ID" value="C.cajan_18291"/>
</dbReference>
<gene>
    <name evidence="2" type="ORF">KK1_018825</name>
</gene>
<dbReference type="Proteomes" id="UP000075243">
    <property type="component" value="Chromosome 7"/>
</dbReference>
<organism evidence="2 3">
    <name type="scientific">Cajanus cajan</name>
    <name type="common">Pigeon pea</name>
    <name type="synonym">Cajanus indicus</name>
    <dbReference type="NCBI Taxonomy" id="3821"/>
    <lineage>
        <taxon>Eukaryota</taxon>
        <taxon>Viridiplantae</taxon>
        <taxon>Streptophyta</taxon>
        <taxon>Embryophyta</taxon>
        <taxon>Tracheophyta</taxon>
        <taxon>Spermatophyta</taxon>
        <taxon>Magnoliopsida</taxon>
        <taxon>eudicotyledons</taxon>
        <taxon>Gunneridae</taxon>
        <taxon>Pentapetalae</taxon>
        <taxon>rosids</taxon>
        <taxon>fabids</taxon>
        <taxon>Fabales</taxon>
        <taxon>Fabaceae</taxon>
        <taxon>Papilionoideae</taxon>
        <taxon>50 kb inversion clade</taxon>
        <taxon>NPAAA clade</taxon>
        <taxon>indigoferoid/millettioid clade</taxon>
        <taxon>Phaseoleae</taxon>
        <taxon>Cajanus</taxon>
    </lineage>
</organism>
<reference evidence="2 3" key="1">
    <citation type="journal article" date="2012" name="Nat. Biotechnol.">
        <title>Draft genome sequence of pigeonpea (Cajanus cajan), an orphan legume crop of resource-poor farmers.</title>
        <authorList>
            <person name="Varshney R.K."/>
            <person name="Chen W."/>
            <person name="Li Y."/>
            <person name="Bharti A.K."/>
            <person name="Saxena R.K."/>
            <person name="Schlueter J.A."/>
            <person name="Donoghue M.T."/>
            <person name="Azam S."/>
            <person name="Fan G."/>
            <person name="Whaley A.M."/>
            <person name="Farmer A.D."/>
            <person name="Sheridan J."/>
            <person name="Iwata A."/>
            <person name="Tuteja R."/>
            <person name="Penmetsa R.V."/>
            <person name="Wu W."/>
            <person name="Upadhyaya H.D."/>
            <person name="Yang S.P."/>
            <person name="Shah T."/>
            <person name="Saxena K.B."/>
            <person name="Michael T."/>
            <person name="McCombie W.R."/>
            <person name="Yang B."/>
            <person name="Zhang G."/>
            <person name="Yang H."/>
            <person name="Wang J."/>
            <person name="Spillane C."/>
            <person name="Cook D.R."/>
            <person name="May G.D."/>
            <person name="Xu X."/>
            <person name="Jackson S.A."/>
        </authorList>
    </citation>
    <scope>NUCLEOTIDE SEQUENCE [LARGE SCALE GENOMIC DNA]</scope>
    <source>
        <strain evidence="3">cv. Asha</strain>
    </source>
</reference>
<keyword evidence="3" id="KW-1185">Reference proteome</keyword>
<name>A0A151TB54_CAJCA</name>
<feature type="region of interest" description="Disordered" evidence="1">
    <location>
        <begin position="50"/>
        <end position="125"/>
    </location>
</feature>
<evidence type="ECO:0000313" key="2">
    <source>
        <dbReference type="EMBL" id="KYP64234.1"/>
    </source>
</evidence>
<feature type="compositionally biased region" description="Basic and acidic residues" evidence="1">
    <location>
        <begin position="61"/>
        <end position="79"/>
    </location>
</feature>
<dbReference type="AlphaFoldDB" id="A0A151TB54"/>